<sequence length="159" mass="17552">MTPEQQGKLLSARCERPSTSEQRSPIPRSLMGEQLQGAVDLRLLYHGQGHRSNAELNIPARNHYAVFLFQESSTSLPSMLGFAQFPQYYNFQEANLSHDPSEFTQFPPQALNHTQPMAVVARTGSEPFSQRDLATLNPGGNTGSSSASDNEVGQEPEDF</sequence>
<feature type="region of interest" description="Disordered" evidence="1">
    <location>
        <begin position="1"/>
        <end position="26"/>
    </location>
</feature>
<dbReference type="AlphaFoldDB" id="A0AAD4CG24"/>
<dbReference type="Proteomes" id="UP001194746">
    <property type="component" value="Unassembled WGS sequence"/>
</dbReference>
<evidence type="ECO:0000256" key="1">
    <source>
        <dbReference type="SAM" id="MobiDB-lite"/>
    </source>
</evidence>
<protein>
    <submittedName>
        <fullName evidence="2">Uncharacterized protein</fullName>
    </submittedName>
</protein>
<evidence type="ECO:0000313" key="2">
    <source>
        <dbReference type="EMBL" id="KAF9885153.1"/>
    </source>
</evidence>
<feature type="region of interest" description="Disordered" evidence="1">
    <location>
        <begin position="125"/>
        <end position="159"/>
    </location>
</feature>
<reference evidence="2" key="1">
    <citation type="journal article" date="2019" name="Beilstein J. Org. Chem.">
        <title>Nanangenines: drimane sesquiterpenoids as the dominant metabolite cohort of a novel Australian fungus, Aspergillus nanangensis.</title>
        <authorList>
            <person name="Lacey H.J."/>
            <person name="Gilchrist C.L.M."/>
            <person name="Crombie A."/>
            <person name="Kalaitzis J.A."/>
            <person name="Vuong D."/>
            <person name="Rutledge P.J."/>
            <person name="Turner P."/>
            <person name="Pitt J.I."/>
            <person name="Lacey E."/>
            <person name="Chooi Y.H."/>
            <person name="Piggott A.M."/>
        </authorList>
    </citation>
    <scope>NUCLEOTIDE SEQUENCE</scope>
    <source>
        <strain evidence="2">MST-FP2251</strain>
    </source>
</reference>
<evidence type="ECO:0000313" key="3">
    <source>
        <dbReference type="Proteomes" id="UP001194746"/>
    </source>
</evidence>
<comment type="caution">
    <text evidence="2">The sequence shown here is derived from an EMBL/GenBank/DDBJ whole genome shotgun (WGS) entry which is preliminary data.</text>
</comment>
<accession>A0AAD4CG24</accession>
<organism evidence="2 3">
    <name type="scientific">Aspergillus nanangensis</name>
    <dbReference type="NCBI Taxonomy" id="2582783"/>
    <lineage>
        <taxon>Eukaryota</taxon>
        <taxon>Fungi</taxon>
        <taxon>Dikarya</taxon>
        <taxon>Ascomycota</taxon>
        <taxon>Pezizomycotina</taxon>
        <taxon>Eurotiomycetes</taxon>
        <taxon>Eurotiomycetidae</taxon>
        <taxon>Eurotiales</taxon>
        <taxon>Aspergillaceae</taxon>
        <taxon>Aspergillus</taxon>
        <taxon>Aspergillus subgen. Circumdati</taxon>
    </lineage>
</organism>
<dbReference type="EMBL" id="VCAU01000102">
    <property type="protein sequence ID" value="KAF9885153.1"/>
    <property type="molecule type" value="Genomic_DNA"/>
</dbReference>
<keyword evidence="3" id="KW-1185">Reference proteome</keyword>
<gene>
    <name evidence="2" type="ORF">FE257_000679</name>
</gene>
<proteinExistence type="predicted"/>
<name>A0AAD4CG24_ASPNN</name>
<reference evidence="2" key="2">
    <citation type="submission" date="2020-02" db="EMBL/GenBank/DDBJ databases">
        <authorList>
            <person name="Gilchrist C.L.M."/>
            <person name="Chooi Y.-H."/>
        </authorList>
    </citation>
    <scope>NUCLEOTIDE SEQUENCE</scope>
    <source>
        <strain evidence="2">MST-FP2251</strain>
    </source>
</reference>